<gene>
    <name evidence="2" type="ORF">D1223_05390</name>
</gene>
<dbReference type="Proteomes" id="UP000266385">
    <property type="component" value="Unassembled WGS sequence"/>
</dbReference>
<evidence type="ECO:0000313" key="2">
    <source>
        <dbReference type="EMBL" id="RIJ30090.1"/>
    </source>
</evidence>
<evidence type="ECO:0000256" key="1">
    <source>
        <dbReference type="SAM" id="MobiDB-lite"/>
    </source>
</evidence>
<name>A0A399RET7_9PROT</name>
<feature type="region of interest" description="Disordered" evidence="1">
    <location>
        <begin position="82"/>
        <end position="110"/>
    </location>
</feature>
<proteinExistence type="predicted"/>
<keyword evidence="3" id="KW-1185">Reference proteome</keyword>
<comment type="caution">
    <text evidence="2">The sequence shown here is derived from an EMBL/GenBank/DDBJ whole genome shotgun (WGS) entry which is preliminary data.</text>
</comment>
<evidence type="ECO:0000313" key="3">
    <source>
        <dbReference type="Proteomes" id="UP000266385"/>
    </source>
</evidence>
<accession>A0A399RET7</accession>
<dbReference type="RefSeq" id="WP_119375409.1">
    <property type="nucleotide sequence ID" value="NZ_QWFX01000006.1"/>
</dbReference>
<feature type="region of interest" description="Disordered" evidence="1">
    <location>
        <begin position="186"/>
        <end position="213"/>
    </location>
</feature>
<organism evidence="2 3">
    <name type="scientific">Henriciella mobilis</name>
    <dbReference type="NCBI Taxonomy" id="2305467"/>
    <lineage>
        <taxon>Bacteria</taxon>
        <taxon>Pseudomonadati</taxon>
        <taxon>Pseudomonadota</taxon>
        <taxon>Alphaproteobacteria</taxon>
        <taxon>Hyphomonadales</taxon>
        <taxon>Hyphomonadaceae</taxon>
        <taxon>Henriciella</taxon>
    </lineage>
</organism>
<dbReference type="EMBL" id="QWFX01000006">
    <property type="protein sequence ID" value="RIJ30090.1"/>
    <property type="molecule type" value="Genomic_DNA"/>
</dbReference>
<dbReference type="AlphaFoldDB" id="A0A399RET7"/>
<protein>
    <submittedName>
        <fullName evidence="2">Uncharacterized protein</fullName>
    </submittedName>
</protein>
<sequence length="233" mass="25321">MTEAGDQSSKAVLERGWARVAQLLALLPGLTGLLARLESDSFHTAIGLFPAPFRGEVLRLVQTAEALTRRLLGVMAFELAPSRPSVSHGPGCSPERDPSRSGDQTGKPRMPGFSLFEYIPPLDGGTELPPPAADKAGWGAGAGPRPHSSLKLVRRIVALHGVMKNRRRAARRLARWLDKLSRSKRPRLHNLRPGYPPGLRREDDPDGSRASELGEMVRELAWARAGPGLFQPA</sequence>
<feature type="compositionally biased region" description="Basic and acidic residues" evidence="1">
    <location>
        <begin position="199"/>
        <end position="209"/>
    </location>
</feature>
<reference evidence="2 3" key="1">
    <citation type="submission" date="2018-08" db="EMBL/GenBank/DDBJ databases">
        <title>Henriciella mobilis sp. nov., isolated from seawater.</title>
        <authorList>
            <person name="Cheng H."/>
            <person name="Wu Y.-H."/>
            <person name="Xu X.-W."/>
            <person name="Guo L.-L."/>
        </authorList>
    </citation>
    <scope>NUCLEOTIDE SEQUENCE [LARGE SCALE GENOMIC DNA]</scope>
    <source>
        <strain evidence="2 3">JN25</strain>
    </source>
</reference>